<evidence type="ECO:0000256" key="1">
    <source>
        <dbReference type="SAM" id="Phobius"/>
    </source>
</evidence>
<evidence type="ECO:0000313" key="2">
    <source>
        <dbReference type="EMBL" id="KAL0488795.1"/>
    </source>
</evidence>
<dbReference type="EMBL" id="JAOPGA020001475">
    <property type="protein sequence ID" value="KAL0488795.1"/>
    <property type="molecule type" value="Genomic_DNA"/>
</dbReference>
<gene>
    <name evidence="2" type="ORF">AKO1_003895</name>
</gene>
<name>A0AAW2ZH84_9EUKA</name>
<dbReference type="AlphaFoldDB" id="A0AAW2ZH84"/>
<organism evidence="2 3">
    <name type="scientific">Acrasis kona</name>
    <dbReference type="NCBI Taxonomy" id="1008807"/>
    <lineage>
        <taxon>Eukaryota</taxon>
        <taxon>Discoba</taxon>
        <taxon>Heterolobosea</taxon>
        <taxon>Tetramitia</taxon>
        <taxon>Eutetramitia</taxon>
        <taxon>Acrasidae</taxon>
        <taxon>Acrasis</taxon>
    </lineage>
</organism>
<keyword evidence="1" id="KW-0472">Membrane</keyword>
<keyword evidence="3" id="KW-1185">Reference proteome</keyword>
<accession>A0AAW2ZH84</accession>
<dbReference type="Proteomes" id="UP001431209">
    <property type="component" value="Unassembled WGS sequence"/>
</dbReference>
<keyword evidence="1" id="KW-0812">Transmembrane</keyword>
<sequence length="89" mass="10067">MRGFALEMDPVWPIILVYVKMDTLEVFVWSGHVVEYHITKVMYVVVTEHALVSIAVRARVDTMVVIVRAGCVVALLIIRVWCVLDVVIA</sequence>
<comment type="caution">
    <text evidence="2">The sequence shown here is derived from an EMBL/GenBank/DDBJ whole genome shotgun (WGS) entry which is preliminary data.</text>
</comment>
<keyword evidence="1" id="KW-1133">Transmembrane helix</keyword>
<evidence type="ECO:0000313" key="3">
    <source>
        <dbReference type="Proteomes" id="UP001431209"/>
    </source>
</evidence>
<proteinExistence type="predicted"/>
<feature type="transmembrane region" description="Helical" evidence="1">
    <location>
        <begin position="66"/>
        <end position="88"/>
    </location>
</feature>
<reference evidence="2 3" key="1">
    <citation type="submission" date="2024-03" db="EMBL/GenBank/DDBJ databases">
        <title>The Acrasis kona genome and developmental transcriptomes reveal deep origins of eukaryotic multicellular pathways.</title>
        <authorList>
            <person name="Sheikh S."/>
            <person name="Fu C.-J."/>
            <person name="Brown M.W."/>
            <person name="Baldauf S.L."/>
        </authorList>
    </citation>
    <scope>NUCLEOTIDE SEQUENCE [LARGE SCALE GENOMIC DNA]</scope>
    <source>
        <strain evidence="2 3">ATCC MYA-3509</strain>
    </source>
</reference>
<protein>
    <submittedName>
        <fullName evidence="2">Uncharacterized protein</fullName>
    </submittedName>
</protein>